<organism evidence="4 5">
    <name type="scientific">Namhaeicola litoreus</name>
    <dbReference type="NCBI Taxonomy" id="1052145"/>
    <lineage>
        <taxon>Bacteria</taxon>
        <taxon>Pseudomonadati</taxon>
        <taxon>Bacteroidota</taxon>
        <taxon>Flavobacteriia</taxon>
        <taxon>Flavobacteriales</taxon>
        <taxon>Flavobacteriaceae</taxon>
        <taxon>Namhaeicola</taxon>
    </lineage>
</organism>
<protein>
    <submittedName>
        <fullName evidence="4">Serine hydrolase</fullName>
    </submittedName>
</protein>
<evidence type="ECO:0000256" key="1">
    <source>
        <dbReference type="SAM" id="SignalP"/>
    </source>
</evidence>
<gene>
    <name evidence="4" type="ORF">ACFQ39_07755</name>
</gene>
<evidence type="ECO:0000313" key="5">
    <source>
        <dbReference type="Proteomes" id="UP001597201"/>
    </source>
</evidence>
<dbReference type="GO" id="GO:0016787">
    <property type="term" value="F:hydrolase activity"/>
    <property type="evidence" value="ECO:0007669"/>
    <property type="project" value="UniProtKB-KW"/>
</dbReference>
<keyword evidence="5" id="KW-1185">Reference proteome</keyword>
<dbReference type="InterPro" id="IPR012338">
    <property type="entry name" value="Beta-lactam/transpept-like"/>
</dbReference>
<feature type="domain" description="Peptidase S12 Pab87-related C-terminal" evidence="3">
    <location>
        <begin position="422"/>
        <end position="518"/>
    </location>
</feature>
<feature type="domain" description="Beta-lactamase-related" evidence="2">
    <location>
        <begin position="30"/>
        <end position="364"/>
    </location>
</feature>
<reference evidence="5" key="1">
    <citation type="journal article" date="2019" name="Int. J. Syst. Evol. Microbiol.">
        <title>The Global Catalogue of Microorganisms (GCM) 10K type strain sequencing project: providing services to taxonomists for standard genome sequencing and annotation.</title>
        <authorList>
            <consortium name="The Broad Institute Genomics Platform"/>
            <consortium name="The Broad Institute Genome Sequencing Center for Infectious Disease"/>
            <person name="Wu L."/>
            <person name="Ma J."/>
        </authorList>
    </citation>
    <scope>NUCLEOTIDE SEQUENCE [LARGE SCALE GENOMIC DNA]</scope>
    <source>
        <strain evidence="5">CCUG 61485</strain>
    </source>
</reference>
<dbReference type="PANTHER" id="PTHR46825">
    <property type="entry name" value="D-ALANYL-D-ALANINE-CARBOXYPEPTIDASE/ENDOPEPTIDASE AMPH"/>
    <property type="match status" value="1"/>
</dbReference>
<keyword evidence="4" id="KW-0378">Hydrolase</keyword>
<dbReference type="InterPro" id="IPR050491">
    <property type="entry name" value="AmpC-like"/>
</dbReference>
<sequence>MKQNSRKFYFRFVAFFFSTLGFAQLSSHQIDELVQTSMARMQVAGVAVLVIKDGQVVHKKGYGVKSIQTQEKVDEYTNFAIASNSKAFTSAALAILVDEKQINWTDPVIKYIPEFKMYNDYVTENFNIQDLLTHRSGLGLGAGDLMFFPDGSDFGMKDILSVFQYFEPQSAFRTQFDYDNLLYYVAGEIVARVSGVSFESFIEKRIFAPLGMEQTYSFWPRIKDPKSLASPHNADSGKLREISHFTKNVNAAPGGIFSNINDLSQWLLVQLNEGKYGDQLDHVLFSEQSQQEMWRIHTPLKTPQGDQYNTHFFGYGLGWFLKDVNGYLHVSHTGGLPGMLSKTVLIPDLNLGVVVLTNTEPGGGAFFSAVSNIIVDAYLPIDKTDWLTFYVERLQKSKQTGDQVTEEVWKTVASHRSVKIEASKYVGLYEDPWFGKVEVYEKGSKIFIKSYRSPKLNGQLEFYQDNTFAVKWEYQDMNADAFVIFETDKENNVSEMKMKGISPNIDFSFDFQDLSFKRIRH</sequence>
<accession>A0ABW3Y4P0</accession>
<dbReference type="PANTHER" id="PTHR46825:SF15">
    <property type="entry name" value="BETA-LACTAMASE-RELATED DOMAIN-CONTAINING PROTEIN"/>
    <property type="match status" value="1"/>
</dbReference>
<feature type="chain" id="PRO_5046282348" evidence="1">
    <location>
        <begin position="24"/>
        <end position="521"/>
    </location>
</feature>
<dbReference type="Proteomes" id="UP001597201">
    <property type="component" value="Unassembled WGS sequence"/>
</dbReference>
<dbReference type="EMBL" id="JBHTMY010000003">
    <property type="protein sequence ID" value="MFD1315508.1"/>
    <property type="molecule type" value="Genomic_DNA"/>
</dbReference>
<comment type="caution">
    <text evidence="4">The sequence shown here is derived from an EMBL/GenBank/DDBJ whole genome shotgun (WGS) entry which is preliminary data.</text>
</comment>
<dbReference type="InterPro" id="IPR001466">
    <property type="entry name" value="Beta-lactam-related"/>
</dbReference>
<proteinExistence type="predicted"/>
<dbReference type="SUPFAM" id="SSF56601">
    <property type="entry name" value="beta-lactamase/transpeptidase-like"/>
    <property type="match status" value="1"/>
</dbReference>
<evidence type="ECO:0000259" key="2">
    <source>
        <dbReference type="Pfam" id="PF00144"/>
    </source>
</evidence>
<dbReference type="Pfam" id="PF00144">
    <property type="entry name" value="Beta-lactamase"/>
    <property type="match status" value="1"/>
</dbReference>
<feature type="signal peptide" evidence="1">
    <location>
        <begin position="1"/>
        <end position="23"/>
    </location>
</feature>
<dbReference type="InterPro" id="IPR021860">
    <property type="entry name" value="Peptidase_S12_Pab87-rel_C"/>
</dbReference>
<dbReference type="Pfam" id="PF11954">
    <property type="entry name" value="DUF3471"/>
    <property type="match status" value="1"/>
</dbReference>
<keyword evidence="1" id="KW-0732">Signal</keyword>
<evidence type="ECO:0000313" key="4">
    <source>
        <dbReference type="EMBL" id="MFD1315508.1"/>
    </source>
</evidence>
<dbReference type="Gene3D" id="3.40.710.10">
    <property type="entry name" value="DD-peptidase/beta-lactamase superfamily"/>
    <property type="match status" value="1"/>
</dbReference>
<name>A0ABW3Y4P0_9FLAO</name>
<evidence type="ECO:0000259" key="3">
    <source>
        <dbReference type="Pfam" id="PF11954"/>
    </source>
</evidence>
<dbReference type="RefSeq" id="WP_377177755.1">
    <property type="nucleotide sequence ID" value="NZ_JBHTMY010000003.1"/>
</dbReference>
<dbReference type="Gene3D" id="2.40.128.600">
    <property type="match status" value="1"/>
</dbReference>